<keyword evidence="2" id="KW-1185">Reference proteome</keyword>
<name>A0A8H6JDU7_9PEZI</name>
<organism evidence="1 2">
    <name type="scientific">Colletotrichum sojae</name>
    <dbReference type="NCBI Taxonomy" id="2175907"/>
    <lineage>
        <taxon>Eukaryota</taxon>
        <taxon>Fungi</taxon>
        <taxon>Dikarya</taxon>
        <taxon>Ascomycota</taxon>
        <taxon>Pezizomycotina</taxon>
        <taxon>Sordariomycetes</taxon>
        <taxon>Hypocreomycetidae</taxon>
        <taxon>Glomerellales</taxon>
        <taxon>Glomerellaceae</taxon>
        <taxon>Colletotrichum</taxon>
        <taxon>Colletotrichum orchidearum species complex</taxon>
    </lineage>
</organism>
<evidence type="ECO:0000313" key="2">
    <source>
        <dbReference type="Proteomes" id="UP000652219"/>
    </source>
</evidence>
<proteinExistence type="predicted"/>
<protein>
    <submittedName>
        <fullName evidence="1">Uncharacterized protein</fullName>
    </submittedName>
</protein>
<evidence type="ECO:0000313" key="1">
    <source>
        <dbReference type="EMBL" id="KAF6811289.1"/>
    </source>
</evidence>
<dbReference type="AlphaFoldDB" id="A0A8H6JDU7"/>
<sequence>MWRGVDGKPAADQATLRNFEAANKENGPDFGRYVMFSSPLSSPEEKKRRGNVENDGLVSEYKARKGGVAGLRKWVVLPPQTRKRVFFVPGPIQASSFY</sequence>
<reference evidence="1 2" key="1">
    <citation type="journal article" date="2020" name="Phytopathology">
        <title>Genome Sequence Resources of Colletotrichum truncatum, C. plurivorum, C. musicola, and C. sojae: Four Species Pathogenic to Soybean (Glycine max).</title>
        <authorList>
            <person name="Rogerio F."/>
            <person name="Boufleur T.R."/>
            <person name="Ciampi-Guillardi M."/>
            <person name="Sukno S.A."/>
            <person name="Thon M.R."/>
            <person name="Massola Junior N.S."/>
            <person name="Baroncelli R."/>
        </authorList>
    </citation>
    <scope>NUCLEOTIDE SEQUENCE [LARGE SCALE GENOMIC DNA]</scope>
    <source>
        <strain evidence="1 2">LFN0009</strain>
    </source>
</reference>
<gene>
    <name evidence="1" type="ORF">CSOJ01_05847</name>
</gene>
<dbReference type="Proteomes" id="UP000652219">
    <property type="component" value="Unassembled WGS sequence"/>
</dbReference>
<comment type="caution">
    <text evidence="1">The sequence shown here is derived from an EMBL/GenBank/DDBJ whole genome shotgun (WGS) entry which is preliminary data.</text>
</comment>
<dbReference type="EMBL" id="WIGN01000076">
    <property type="protein sequence ID" value="KAF6811289.1"/>
    <property type="molecule type" value="Genomic_DNA"/>
</dbReference>
<accession>A0A8H6JDU7</accession>